<keyword evidence="8" id="KW-1185">Reference proteome</keyword>
<dbReference type="GO" id="GO:0008234">
    <property type="term" value="F:cysteine-type peptidase activity"/>
    <property type="evidence" value="ECO:0007669"/>
    <property type="project" value="UniProtKB-KW"/>
</dbReference>
<keyword evidence="4" id="KW-0788">Thiol protease</keyword>
<dbReference type="GO" id="GO:0006508">
    <property type="term" value="P:proteolysis"/>
    <property type="evidence" value="ECO:0007669"/>
    <property type="project" value="UniProtKB-KW"/>
</dbReference>
<organism evidence="7 8">
    <name type="scientific">Streptomyces nanshensis</name>
    <dbReference type="NCBI Taxonomy" id="518642"/>
    <lineage>
        <taxon>Bacteria</taxon>
        <taxon>Bacillati</taxon>
        <taxon>Actinomycetota</taxon>
        <taxon>Actinomycetes</taxon>
        <taxon>Kitasatosporales</taxon>
        <taxon>Streptomycetaceae</taxon>
        <taxon>Streptomyces</taxon>
    </lineage>
</organism>
<dbReference type="SUPFAM" id="SSF54001">
    <property type="entry name" value="Cysteine proteinases"/>
    <property type="match status" value="1"/>
</dbReference>
<name>A0A1E7KZ19_9ACTN</name>
<gene>
    <name evidence="7" type="ORF">AN218_23220</name>
</gene>
<evidence type="ECO:0000259" key="6">
    <source>
        <dbReference type="PROSITE" id="PS51935"/>
    </source>
</evidence>
<dbReference type="Proteomes" id="UP000176005">
    <property type="component" value="Unassembled WGS sequence"/>
</dbReference>
<dbReference type="InterPro" id="IPR051202">
    <property type="entry name" value="Peptidase_C40"/>
</dbReference>
<keyword evidence="3 7" id="KW-0378">Hydrolase</keyword>
<sequence>MSRNAHIPRHRKPRSSNVNKALRAGATGGVLGAVALTTAISPASSAAEKKDEASETVEMAAVGSVEKSTSEAADSLETNALQRQVTHAESKATDSAQDAAKQAEKKAQAAKRKAEAARKEAAATRASRTSERTALPSASGNVAGMISFLKSQVGKPYVLGASGPSSYDCSGLTQAAYKQLGVSLPRTSQEQSTHGTPVSMDALQEGDMLYWGGAGSAYHVGVYVGGGKFIGAQNSSTGVVEKTLDYDPPSGAVRLG</sequence>
<evidence type="ECO:0000313" key="8">
    <source>
        <dbReference type="Proteomes" id="UP000176005"/>
    </source>
</evidence>
<feature type="compositionally biased region" description="Polar residues" evidence="5">
    <location>
        <begin position="66"/>
        <end position="85"/>
    </location>
</feature>
<comment type="similarity">
    <text evidence="1">Belongs to the peptidase C40 family.</text>
</comment>
<feature type="region of interest" description="Disordered" evidence="5">
    <location>
        <begin position="40"/>
        <end position="137"/>
    </location>
</feature>
<accession>A0A1E7KZ19</accession>
<evidence type="ECO:0000313" key="7">
    <source>
        <dbReference type="EMBL" id="OEV09176.1"/>
    </source>
</evidence>
<dbReference type="AlphaFoldDB" id="A0A1E7KZ19"/>
<comment type="caution">
    <text evidence="7">The sequence shown here is derived from an EMBL/GenBank/DDBJ whole genome shotgun (WGS) entry which is preliminary data.</text>
</comment>
<evidence type="ECO:0000256" key="4">
    <source>
        <dbReference type="ARBA" id="ARBA00022807"/>
    </source>
</evidence>
<reference evidence="7 8" key="1">
    <citation type="journal article" date="2016" name="Front. Microbiol.">
        <title>Comparative Genomics Analysis of Streptomyces Species Reveals Their Adaptation to the Marine Environment and Their Diversity at the Genomic Level.</title>
        <authorList>
            <person name="Tian X."/>
            <person name="Zhang Z."/>
            <person name="Yang T."/>
            <person name="Chen M."/>
            <person name="Li J."/>
            <person name="Chen F."/>
            <person name="Yang J."/>
            <person name="Li W."/>
            <person name="Zhang B."/>
            <person name="Zhang Z."/>
            <person name="Wu J."/>
            <person name="Zhang C."/>
            <person name="Long L."/>
            <person name="Xiao J."/>
        </authorList>
    </citation>
    <scope>NUCLEOTIDE SEQUENCE [LARGE SCALE GENOMIC DNA]</scope>
    <source>
        <strain evidence="7 8">SCSIO 10429</strain>
    </source>
</reference>
<dbReference type="InterPro" id="IPR000064">
    <property type="entry name" value="NLP_P60_dom"/>
</dbReference>
<dbReference type="Pfam" id="PF00877">
    <property type="entry name" value="NLPC_P60"/>
    <property type="match status" value="1"/>
</dbReference>
<dbReference type="Gene3D" id="3.90.1720.10">
    <property type="entry name" value="endopeptidase domain like (from Nostoc punctiforme)"/>
    <property type="match status" value="1"/>
</dbReference>
<keyword evidence="2" id="KW-0645">Protease</keyword>
<feature type="domain" description="NlpC/P60" evidence="6">
    <location>
        <begin position="139"/>
        <end position="256"/>
    </location>
</feature>
<evidence type="ECO:0000256" key="1">
    <source>
        <dbReference type="ARBA" id="ARBA00007074"/>
    </source>
</evidence>
<proteinExistence type="inferred from homology"/>
<evidence type="ECO:0000256" key="3">
    <source>
        <dbReference type="ARBA" id="ARBA00022801"/>
    </source>
</evidence>
<dbReference type="InterPro" id="IPR038765">
    <property type="entry name" value="Papain-like_cys_pep_sf"/>
</dbReference>
<evidence type="ECO:0000256" key="5">
    <source>
        <dbReference type="SAM" id="MobiDB-lite"/>
    </source>
</evidence>
<dbReference type="RefSeq" id="WP_070018859.1">
    <property type="nucleotide sequence ID" value="NZ_LJGW01000378.1"/>
</dbReference>
<dbReference type="PROSITE" id="PS51935">
    <property type="entry name" value="NLPC_P60"/>
    <property type="match status" value="1"/>
</dbReference>
<dbReference type="PANTHER" id="PTHR47053">
    <property type="entry name" value="MUREIN DD-ENDOPEPTIDASE MEPH-RELATED"/>
    <property type="match status" value="1"/>
</dbReference>
<dbReference type="PATRIC" id="fig|518642.10.peg.5294"/>
<dbReference type="EMBL" id="LJGW01000378">
    <property type="protein sequence ID" value="OEV09176.1"/>
    <property type="molecule type" value="Genomic_DNA"/>
</dbReference>
<feature type="compositionally biased region" description="Basic and acidic residues" evidence="5">
    <location>
        <begin position="101"/>
        <end position="122"/>
    </location>
</feature>
<protein>
    <submittedName>
        <fullName evidence="7">Glycoside hydrolase</fullName>
    </submittedName>
</protein>
<evidence type="ECO:0000256" key="2">
    <source>
        <dbReference type="ARBA" id="ARBA00022670"/>
    </source>
</evidence>
<dbReference type="PANTHER" id="PTHR47053:SF1">
    <property type="entry name" value="MUREIN DD-ENDOPEPTIDASE MEPH-RELATED"/>
    <property type="match status" value="1"/>
</dbReference>